<proteinExistence type="predicted"/>
<dbReference type="SMR" id="A0A1H6DEY4"/>
<dbReference type="EMBL" id="FOME01000010">
    <property type="protein sequence ID" value="SFE33577.1"/>
    <property type="molecule type" value="Genomic_DNA"/>
</dbReference>
<dbReference type="EMBL" id="FNVB01000006">
    <property type="protein sequence ID" value="SEG83791.1"/>
    <property type="molecule type" value="Genomic_DNA"/>
</dbReference>
<dbReference type="Proteomes" id="UP000199690">
    <property type="component" value="Unassembled WGS sequence"/>
</dbReference>
<dbReference type="RefSeq" id="WP_235863716.1">
    <property type="nucleotide sequence ID" value="NZ_FNVB01000006.1"/>
</dbReference>
<reference evidence="5 6" key="1">
    <citation type="submission" date="2016-10" db="EMBL/GenBank/DDBJ databases">
        <authorList>
            <person name="Varghese N."/>
            <person name="Submissions S."/>
        </authorList>
    </citation>
    <scope>NUCLEOTIDE SEQUENCE [LARGE SCALE GENOMIC DNA]</scope>
    <source>
        <strain evidence="6">ATCC 20501</strain>
        <strain evidence="4 5">CGMCC 4.3529</strain>
    </source>
</reference>
<dbReference type="GO" id="GO:0016787">
    <property type="term" value="F:hydrolase activity"/>
    <property type="evidence" value="ECO:0007669"/>
    <property type="project" value="UniProtKB-KW"/>
</dbReference>
<gene>
    <name evidence="3" type="ORF">SAMN02982929_04322</name>
    <name evidence="4" type="ORF">SAMN05216506_110239</name>
</gene>
<dbReference type="AlphaFoldDB" id="A0A1H6DEY4"/>
<evidence type="ECO:0000256" key="1">
    <source>
        <dbReference type="ARBA" id="ARBA00022801"/>
    </source>
</evidence>
<keyword evidence="1" id="KW-0378">Hydrolase</keyword>
<evidence type="ECO:0000313" key="6">
    <source>
        <dbReference type="Proteomes" id="UP000236729"/>
    </source>
</evidence>
<name>A0A1H6DEY4_9PSEU</name>
<dbReference type="InterPro" id="IPR000868">
    <property type="entry name" value="Isochorismatase-like_dom"/>
</dbReference>
<accession>A0A1I1ZPC8</accession>
<evidence type="ECO:0000259" key="2">
    <source>
        <dbReference type="Pfam" id="PF00857"/>
    </source>
</evidence>
<dbReference type="CDD" id="cd00431">
    <property type="entry name" value="cysteine_hydrolases"/>
    <property type="match status" value="1"/>
</dbReference>
<keyword evidence="5" id="KW-1185">Reference proteome</keyword>
<dbReference type="SUPFAM" id="SSF52499">
    <property type="entry name" value="Isochorismatase-like hydrolases"/>
    <property type="match status" value="1"/>
</dbReference>
<dbReference type="InterPro" id="IPR050272">
    <property type="entry name" value="Isochorismatase-like_hydrls"/>
</dbReference>
<dbReference type="Pfam" id="PF00857">
    <property type="entry name" value="Isochorismatase"/>
    <property type="match status" value="1"/>
</dbReference>
<sequence>MLALHWQVNVIEPEGFFGGMLGEPVARSGVVPRATRFHAAAADAGATLVFTRFTIPDGEGGLVRNTGFMRAVGEAQEAFRPDAPGSALIAGMADQPDHVVDNQKLSGLAGNDLAAWLRARDVDSVLITGVATNLTVEQTARHATDLGFHVQVISDCTTAADQPTHDASLANLELTTAGCITAAEALHQLSPRTP</sequence>
<dbReference type="Proteomes" id="UP000236729">
    <property type="component" value="Unassembled WGS sequence"/>
</dbReference>
<dbReference type="PANTHER" id="PTHR43540">
    <property type="entry name" value="PEROXYUREIDOACRYLATE/UREIDOACRYLATE AMIDOHYDROLASE-RELATED"/>
    <property type="match status" value="1"/>
</dbReference>
<accession>A0A1H6DEY4</accession>
<dbReference type="Gene3D" id="3.40.50.850">
    <property type="entry name" value="Isochorismatase-like"/>
    <property type="match status" value="1"/>
</dbReference>
<evidence type="ECO:0000313" key="4">
    <source>
        <dbReference type="EMBL" id="SFE33577.1"/>
    </source>
</evidence>
<protein>
    <submittedName>
        <fullName evidence="3">Nicotinamidase-related amidase</fullName>
    </submittedName>
</protein>
<evidence type="ECO:0000313" key="5">
    <source>
        <dbReference type="Proteomes" id="UP000199690"/>
    </source>
</evidence>
<evidence type="ECO:0000313" key="3">
    <source>
        <dbReference type="EMBL" id="SEG83791.1"/>
    </source>
</evidence>
<dbReference type="InterPro" id="IPR036380">
    <property type="entry name" value="Isochorismatase-like_sf"/>
</dbReference>
<feature type="domain" description="Isochorismatase-like" evidence="2">
    <location>
        <begin position="15"/>
        <end position="184"/>
    </location>
</feature>
<organism evidence="3 6">
    <name type="scientific">Saccharopolyspora kobensis</name>
    <dbReference type="NCBI Taxonomy" id="146035"/>
    <lineage>
        <taxon>Bacteria</taxon>
        <taxon>Bacillati</taxon>
        <taxon>Actinomycetota</taxon>
        <taxon>Actinomycetes</taxon>
        <taxon>Pseudonocardiales</taxon>
        <taxon>Pseudonocardiaceae</taxon>
        <taxon>Saccharopolyspora</taxon>
    </lineage>
</organism>
<reference evidence="3" key="2">
    <citation type="submission" date="2016-10" db="EMBL/GenBank/DDBJ databases">
        <authorList>
            <person name="de Groot N.N."/>
        </authorList>
    </citation>
    <scope>NUCLEOTIDE SEQUENCE [LARGE SCALE GENOMIC DNA]</scope>
    <source>
        <strain evidence="3">ATCC 20501</strain>
    </source>
</reference>